<evidence type="ECO:0000313" key="2">
    <source>
        <dbReference type="EMBL" id="CAD7594956.1"/>
    </source>
</evidence>
<proteinExistence type="predicted"/>
<reference evidence="2" key="1">
    <citation type="submission" date="2020-11" db="EMBL/GenBank/DDBJ databases">
        <authorList>
            <person name="Tran Van P."/>
        </authorList>
    </citation>
    <scope>NUCLEOTIDE SEQUENCE</scope>
</reference>
<accession>A0A7R9K0C0</accession>
<organism evidence="2">
    <name type="scientific">Timema genevievae</name>
    <name type="common">Walking stick</name>
    <dbReference type="NCBI Taxonomy" id="629358"/>
    <lineage>
        <taxon>Eukaryota</taxon>
        <taxon>Metazoa</taxon>
        <taxon>Ecdysozoa</taxon>
        <taxon>Arthropoda</taxon>
        <taxon>Hexapoda</taxon>
        <taxon>Insecta</taxon>
        <taxon>Pterygota</taxon>
        <taxon>Neoptera</taxon>
        <taxon>Polyneoptera</taxon>
        <taxon>Phasmatodea</taxon>
        <taxon>Timematodea</taxon>
        <taxon>Timematoidea</taxon>
        <taxon>Timematidae</taxon>
        <taxon>Timema</taxon>
    </lineage>
</organism>
<name>A0A7R9K0C0_TIMGE</name>
<protein>
    <submittedName>
        <fullName evidence="2">Uncharacterized protein</fullName>
    </submittedName>
</protein>
<sequence>MLSIALTPMSTNLMGSGGKQKERTLALVETKKAKKKKQRDKSMEPQGTSELVEDRDPGCKEVQKRVRKKQLKKQRASLTVLHNALMNFDFSVTYLRTNERSIGSVSMIDDPLNPI</sequence>
<evidence type="ECO:0000256" key="1">
    <source>
        <dbReference type="SAM" id="MobiDB-lite"/>
    </source>
</evidence>
<dbReference type="EMBL" id="OE841247">
    <property type="protein sequence ID" value="CAD7594956.1"/>
    <property type="molecule type" value="Genomic_DNA"/>
</dbReference>
<feature type="region of interest" description="Disordered" evidence="1">
    <location>
        <begin position="1"/>
        <end position="60"/>
    </location>
</feature>
<dbReference type="AlphaFoldDB" id="A0A7R9K0C0"/>
<gene>
    <name evidence="2" type="ORF">TGEB3V08_LOCUS5857</name>
</gene>